<gene>
    <name evidence="1" type="ORF">EVOR1521_LOCUS7248</name>
</gene>
<proteinExistence type="predicted"/>
<comment type="caution">
    <text evidence="1">The sequence shown here is derived from an EMBL/GenBank/DDBJ whole genome shotgun (WGS) entry which is preliminary data.</text>
</comment>
<organism evidence="1 2">
    <name type="scientific">Effrenium voratum</name>
    <dbReference type="NCBI Taxonomy" id="2562239"/>
    <lineage>
        <taxon>Eukaryota</taxon>
        <taxon>Sar</taxon>
        <taxon>Alveolata</taxon>
        <taxon>Dinophyceae</taxon>
        <taxon>Suessiales</taxon>
        <taxon>Symbiodiniaceae</taxon>
        <taxon>Effrenium</taxon>
    </lineage>
</organism>
<keyword evidence="2" id="KW-1185">Reference proteome</keyword>
<evidence type="ECO:0000313" key="2">
    <source>
        <dbReference type="Proteomes" id="UP001178507"/>
    </source>
</evidence>
<sequence>MEARAQRTADVFRNAFGPLTYQGPNLIDFAQNQIRESYLTESQVQQTQRTVPAVVPEGVWREPTYAPVMAVPRPAPCFAKSPSSSVVERPITREELESRGNFLEEGAQLIQPGNWSSSGAARVTYRNMVPVKVEDLLEMPRRERPQLSGLVAQGSHSRTARKHVGTF</sequence>
<reference evidence="1" key="1">
    <citation type="submission" date="2023-08" db="EMBL/GenBank/DDBJ databases">
        <authorList>
            <person name="Chen Y."/>
            <person name="Shah S."/>
            <person name="Dougan E. K."/>
            <person name="Thang M."/>
            <person name="Chan C."/>
        </authorList>
    </citation>
    <scope>NUCLEOTIDE SEQUENCE</scope>
</reference>
<protein>
    <submittedName>
        <fullName evidence="1">Uncharacterized protein</fullName>
    </submittedName>
</protein>
<dbReference type="AlphaFoldDB" id="A0AA36I1X5"/>
<dbReference type="Proteomes" id="UP001178507">
    <property type="component" value="Unassembled WGS sequence"/>
</dbReference>
<accession>A0AA36I1X5</accession>
<dbReference type="EMBL" id="CAUJNA010000572">
    <property type="protein sequence ID" value="CAJ1378850.1"/>
    <property type="molecule type" value="Genomic_DNA"/>
</dbReference>
<evidence type="ECO:0000313" key="1">
    <source>
        <dbReference type="EMBL" id="CAJ1378850.1"/>
    </source>
</evidence>
<name>A0AA36I1X5_9DINO</name>